<dbReference type="CDD" id="cd07438">
    <property type="entry name" value="PHP_HisPPase_AMP"/>
    <property type="match status" value="1"/>
</dbReference>
<dbReference type="SUPFAM" id="SSF89550">
    <property type="entry name" value="PHP domain-like"/>
    <property type="match status" value="1"/>
</dbReference>
<dbReference type="InterPro" id="IPR052018">
    <property type="entry name" value="PHP_domain"/>
</dbReference>
<evidence type="ECO:0000259" key="2">
    <source>
        <dbReference type="SMART" id="SM00481"/>
    </source>
</evidence>
<dbReference type="Proteomes" id="UP000422989">
    <property type="component" value="Chromosome"/>
</dbReference>
<dbReference type="GO" id="GO:0004534">
    <property type="term" value="F:5'-3' RNA exonuclease activity"/>
    <property type="evidence" value="ECO:0007669"/>
    <property type="project" value="TreeGrafter"/>
</dbReference>
<feature type="region of interest" description="Disordered" evidence="1">
    <location>
        <begin position="1"/>
        <end position="35"/>
    </location>
</feature>
<dbReference type="InterPro" id="IPR003141">
    <property type="entry name" value="Pol/His_phosphatase_N"/>
</dbReference>
<accession>A0A6I6E1U2</accession>
<evidence type="ECO:0000313" key="3">
    <source>
        <dbReference type="EMBL" id="QGU26530.1"/>
    </source>
</evidence>
<proteinExistence type="predicted"/>
<dbReference type="OrthoDB" id="9804333at2"/>
<evidence type="ECO:0000313" key="4">
    <source>
        <dbReference type="Proteomes" id="UP000422989"/>
    </source>
</evidence>
<dbReference type="PANTHER" id="PTHR42924">
    <property type="entry name" value="EXONUCLEASE"/>
    <property type="match status" value="1"/>
</dbReference>
<feature type="compositionally biased region" description="Basic and acidic residues" evidence="1">
    <location>
        <begin position="16"/>
        <end position="27"/>
    </location>
</feature>
<dbReference type="GO" id="GO:0035312">
    <property type="term" value="F:5'-3' DNA exonuclease activity"/>
    <property type="evidence" value="ECO:0007669"/>
    <property type="project" value="TreeGrafter"/>
</dbReference>
<name>A0A6I6E1U2_9MICO</name>
<reference evidence="3 4" key="1">
    <citation type="submission" date="2018-09" db="EMBL/GenBank/DDBJ databases">
        <title>Whole genome sequencing of Microbacterium oryzae strain MB-10T.</title>
        <authorList>
            <person name="Das S.K."/>
        </authorList>
    </citation>
    <scope>NUCLEOTIDE SEQUENCE [LARGE SCALE GENOMIC DNA]</scope>
    <source>
        <strain evidence="3 4">MB-10</strain>
    </source>
</reference>
<organism evidence="3 4">
    <name type="scientific">Microbacterium oryzae</name>
    <dbReference type="NCBI Taxonomy" id="743009"/>
    <lineage>
        <taxon>Bacteria</taxon>
        <taxon>Bacillati</taxon>
        <taxon>Actinomycetota</taxon>
        <taxon>Actinomycetes</taxon>
        <taxon>Micrococcales</taxon>
        <taxon>Microbacteriaceae</taxon>
        <taxon>Microbacterium</taxon>
    </lineage>
</organism>
<dbReference type="KEGG" id="moj:D7D94_01635"/>
<evidence type="ECO:0000256" key="1">
    <source>
        <dbReference type="SAM" id="MobiDB-lite"/>
    </source>
</evidence>
<dbReference type="SMART" id="SM00481">
    <property type="entry name" value="POLIIIAc"/>
    <property type="match status" value="1"/>
</dbReference>
<keyword evidence="4" id="KW-1185">Reference proteome</keyword>
<protein>
    <submittedName>
        <fullName evidence="3">PHP domain-containing protein</fullName>
    </submittedName>
</protein>
<dbReference type="Pfam" id="PF02811">
    <property type="entry name" value="PHP"/>
    <property type="match status" value="1"/>
</dbReference>
<gene>
    <name evidence="3" type="ORF">D7D94_01635</name>
</gene>
<sequence>MRDMDQAGAPSVEEPADLHLHSNRSDGTEPPADVVRSAHAHGVRTVALTDHDTTAGWAEAADAAVSLGMTFLPGAELSTRLGGRSVHLLAYLFDPDAADLRAQMDDVRGDRMGRAERIVANISRDYDLGWDDVVAQTRSGATVGRPHIADALVAAGIVADRGEAFAGILHPREGYYVPHEAPDVFSAIALVREAGGVPVMAHPATSSRSGMIPLPTLHDLIDAGLAGFEIDHRENTASGRRILQKLVAERDLIATGSSDYHGLGKPNLPGENTTPAAMVERIIAAGVGSRPARP</sequence>
<dbReference type="Gene3D" id="1.10.150.650">
    <property type="match status" value="1"/>
</dbReference>
<dbReference type="EMBL" id="CP032550">
    <property type="protein sequence ID" value="QGU26530.1"/>
    <property type="molecule type" value="Genomic_DNA"/>
</dbReference>
<dbReference type="InterPro" id="IPR004013">
    <property type="entry name" value="PHP_dom"/>
</dbReference>
<dbReference type="AlphaFoldDB" id="A0A6I6E1U2"/>
<feature type="domain" description="Polymerase/histidinol phosphatase N-terminal" evidence="2">
    <location>
        <begin position="16"/>
        <end position="81"/>
    </location>
</feature>
<dbReference type="PANTHER" id="PTHR42924:SF3">
    <property type="entry name" value="POLYMERASE_HISTIDINOL PHOSPHATASE N-TERMINAL DOMAIN-CONTAINING PROTEIN"/>
    <property type="match status" value="1"/>
</dbReference>
<dbReference type="InterPro" id="IPR016195">
    <property type="entry name" value="Pol/histidinol_Pase-like"/>
</dbReference>
<dbReference type="Gene3D" id="3.20.20.140">
    <property type="entry name" value="Metal-dependent hydrolases"/>
    <property type="match status" value="1"/>
</dbReference>